<dbReference type="Gene3D" id="6.10.280.50">
    <property type="match status" value="1"/>
</dbReference>
<dbReference type="InterPro" id="IPR007420">
    <property type="entry name" value="DUF465"/>
</dbReference>
<keyword evidence="2" id="KW-1185">Reference proteome</keyword>
<dbReference type="AlphaFoldDB" id="A0AA42CQI6"/>
<evidence type="ECO:0000313" key="1">
    <source>
        <dbReference type="EMBL" id="MCW6535354.1"/>
    </source>
</evidence>
<accession>A0AA42CQI6</accession>
<dbReference type="Pfam" id="PF04325">
    <property type="entry name" value="DUF465"/>
    <property type="match status" value="1"/>
</dbReference>
<organism evidence="1 2">
    <name type="scientific">Sphingomonas lycopersici</name>
    <dbReference type="NCBI Taxonomy" id="2951807"/>
    <lineage>
        <taxon>Bacteria</taxon>
        <taxon>Pseudomonadati</taxon>
        <taxon>Pseudomonadota</taxon>
        <taxon>Alphaproteobacteria</taxon>
        <taxon>Sphingomonadales</taxon>
        <taxon>Sphingomonadaceae</taxon>
        <taxon>Sphingomonas</taxon>
    </lineage>
</organism>
<protein>
    <submittedName>
        <fullName evidence="1">YdcH family protein</fullName>
    </submittedName>
</protein>
<name>A0AA42CQI6_9SPHN</name>
<evidence type="ECO:0000313" key="2">
    <source>
        <dbReference type="Proteomes" id="UP001165565"/>
    </source>
</evidence>
<comment type="caution">
    <text evidence="1">The sequence shown here is derived from an EMBL/GenBank/DDBJ whole genome shotgun (WGS) entry which is preliminary data.</text>
</comment>
<dbReference type="InterPro" id="IPR038444">
    <property type="entry name" value="DUF465_sf"/>
</dbReference>
<sequence length="52" mass="6018">MQTAHLSALEAKHAVLDRRIAEEEHRPMPDTFVLTDLKRQKLRVKEEIASAH</sequence>
<gene>
    <name evidence="1" type="ORF">NEE01_11230</name>
</gene>
<dbReference type="Proteomes" id="UP001165565">
    <property type="component" value="Unassembled WGS sequence"/>
</dbReference>
<reference evidence="1" key="1">
    <citation type="submission" date="2022-06" db="EMBL/GenBank/DDBJ databases">
        <title>Sphingomonas sp. nov. isolated from rhizosphere soil of tomato.</title>
        <authorList>
            <person name="Dong H."/>
            <person name="Gao R."/>
        </authorList>
    </citation>
    <scope>NUCLEOTIDE SEQUENCE</scope>
    <source>
        <strain evidence="1">MMSM24</strain>
    </source>
</reference>
<dbReference type="RefSeq" id="WP_179511934.1">
    <property type="nucleotide sequence ID" value="NZ_JANFAU010000002.1"/>
</dbReference>
<dbReference type="EMBL" id="JANFAV010000006">
    <property type="protein sequence ID" value="MCW6535354.1"/>
    <property type="molecule type" value="Genomic_DNA"/>
</dbReference>
<proteinExistence type="predicted"/>